<dbReference type="KEGG" id="ngr:NAEGRDRAFT_80787"/>
<feature type="transmembrane region" description="Helical" evidence="1">
    <location>
        <begin position="53"/>
        <end position="81"/>
    </location>
</feature>
<accession>D2VPT9</accession>
<keyword evidence="1" id="KW-1133">Transmembrane helix</keyword>
<evidence type="ECO:0008006" key="4">
    <source>
        <dbReference type="Google" id="ProtNLM"/>
    </source>
</evidence>
<dbReference type="Proteomes" id="UP000006671">
    <property type="component" value="Unassembled WGS sequence"/>
</dbReference>
<organism evidence="3">
    <name type="scientific">Naegleria gruberi</name>
    <name type="common">Amoeba</name>
    <dbReference type="NCBI Taxonomy" id="5762"/>
    <lineage>
        <taxon>Eukaryota</taxon>
        <taxon>Discoba</taxon>
        <taxon>Heterolobosea</taxon>
        <taxon>Tetramitia</taxon>
        <taxon>Eutetramitia</taxon>
        <taxon>Vahlkampfiidae</taxon>
        <taxon>Naegleria</taxon>
    </lineage>
</organism>
<proteinExistence type="predicted"/>
<gene>
    <name evidence="2" type="ORF">NAEGRDRAFT_80787</name>
</gene>
<feature type="transmembrane region" description="Helical" evidence="1">
    <location>
        <begin position="21"/>
        <end position="41"/>
    </location>
</feature>
<protein>
    <recommendedName>
        <fullName evidence="4">TM2 domain-containing protein</fullName>
    </recommendedName>
</protein>
<evidence type="ECO:0000313" key="2">
    <source>
        <dbReference type="EMBL" id="EFC41264.1"/>
    </source>
</evidence>
<keyword evidence="1" id="KW-0812">Transmembrane</keyword>
<dbReference type="EMBL" id="GG738887">
    <property type="protein sequence ID" value="EFC41264.1"/>
    <property type="molecule type" value="Genomic_DNA"/>
</dbReference>
<evidence type="ECO:0000256" key="1">
    <source>
        <dbReference type="SAM" id="Phobius"/>
    </source>
</evidence>
<dbReference type="AlphaFoldDB" id="D2VPT9"/>
<keyword evidence="3" id="KW-1185">Reference proteome</keyword>
<dbReference type="InParanoid" id="D2VPT9"/>
<reference evidence="2 3" key="1">
    <citation type="journal article" date="2010" name="Cell">
        <title>The genome of Naegleria gruberi illuminates early eukaryotic versatility.</title>
        <authorList>
            <person name="Fritz-Laylin L.K."/>
            <person name="Prochnik S.E."/>
            <person name="Ginger M.L."/>
            <person name="Dacks J.B."/>
            <person name="Carpenter M.L."/>
            <person name="Field M.C."/>
            <person name="Kuo A."/>
            <person name="Paredez A."/>
            <person name="Chapman J."/>
            <person name="Pham J."/>
            <person name="Shu S."/>
            <person name="Neupane R."/>
            <person name="Cipriano M."/>
            <person name="Mancuso J."/>
            <person name="Tu H."/>
            <person name="Salamov A."/>
            <person name="Lindquist E."/>
            <person name="Shapiro H."/>
            <person name="Lucas S."/>
            <person name="Grigoriev I.V."/>
            <person name="Cande W.Z."/>
            <person name="Fulton C."/>
            <person name="Rokhsar D.S."/>
            <person name="Dawson S.C."/>
        </authorList>
    </citation>
    <scope>NUCLEOTIDE SEQUENCE [LARGE SCALE GENOMIC DNA]</scope>
    <source>
        <strain evidence="2 3">NEG-M</strain>
    </source>
</reference>
<dbReference type="VEuPathDB" id="AmoebaDB:NAEGRDRAFT_80787"/>
<evidence type="ECO:0000313" key="3">
    <source>
        <dbReference type="Proteomes" id="UP000006671"/>
    </source>
</evidence>
<dbReference type="GeneID" id="8856010"/>
<keyword evidence="1" id="KW-0472">Membrane</keyword>
<name>D2VPT9_NAEGR</name>
<dbReference type="RefSeq" id="XP_002674008.1">
    <property type="nucleotide sequence ID" value="XM_002673962.1"/>
</dbReference>
<sequence length="123" mass="13825">MKQQQPIASDDQVPNTNIEPILVFLLNFLFLGLGHIVMGQAGKGITYIVLNIFFYFLIVVLMFVFIGICVLPFWVIWWVMIQIDGVTIASRLKEGKVVKKGECASSIAKLGVSIFEKTEVFVQ</sequence>